<protein>
    <submittedName>
        <fullName evidence="6">TPR repeat, putative</fullName>
    </submittedName>
</protein>
<dbReference type="Gene3D" id="1.25.40.10">
    <property type="entry name" value="Tetratricopeptide repeat domain"/>
    <property type="match status" value="1"/>
</dbReference>
<dbReference type="GO" id="GO:0005739">
    <property type="term" value="C:mitochondrion"/>
    <property type="evidence" value="ECO:0007669"/>
    <property type="project" value="TreeGrafter"/>
</dbReference>
<evidence type="ECO:0000256" key="2">
    <source>
        <dbReference type="ARBA" id="ARBA00022490"/>
    </source>
</evidence>
<evidence type="ECO:0000313" key="7">
    <source>
        <dbReference type="Proteomes" id="UP000195570"/>
    </source>
</evidence>
<dbReference type="GeneID" id="92378104"/>
<keyword evidence="4" id="KW-0802">TPR repeat</keyword>
<evidence type="ECO:0000313" key="6">
    <source>
        <dbReference type="EMBL" id="SCU72587.1"/>
    </source>
</evidence>
<dbReference type="VEuPathDB" id="TriTrypDB:TEOVI_000416400"/>
<keyword evidence="3" id="KW-0677">Repeat</keyword>
<keyword evidence="2" id="KW-0963">Cytoplasm</keyword>
<dbReference type="GO" id="GO:0006626">
    <property type="term" value="P:protein targeting to mitochondrion"/>
    <property type="evidence" value="ECO:0007669"/>
    <property type="project" value="TreeGrafter"/>
</dbReference>
<dbReference type="SMART" id="SM00028">
    <property type="entry name" value="TPR"/>
    <property type="match status" value="2"/>
</dbReference>
<proteinExistence type="predicted"/>
<dbReference type="PANTHER" id="PTHR45984:SF1">
    <property type="entry name" value="SPAG1 AXONEMAL DYNEIN ASSEMBLY FACTOR"/>
    <property type="match status" value="1"/>
</dbReference>
<organism evidence="6 7">
    <name type="scientific">Trypanosoma equiperdum</name>
    <dbReference type="NCBI Taxonomy" id="5694"/>
    <lineage>
        <taxon>Eukaryota</taxon>
        <taxon>Discoba</taxon>
        <taxon>Euglenozoa</taxon>
        <taxon>Kinetoplastea</taxon>
        <taxon>Metakinetoplastina</taxon>
        <taxon>Trypanosomatida</taxon>
        <taxon>Trypanosomatidae</taxon>
        <taxon>Trypanosoma</taxon>
    </lineage>
</organism>
<comment type="subcellular location">
    <subcellularLocation>
        <location evidence="1">Cytoplasm</location>
    </subcellularLocation>
</comment>
<keyword evidence="7" id="KW-1185">Reference proteome</keyword>
<evidence type="ECO:0000256" key="4">
    <source>
        <dbReference type="ARBA" id="ARBA00022803"/>
    </source>
</evidence>
<dbReference type="AlphaFoldDB" id="A0A1G4IJ80"/>
<reference evidence="6" key="1">
    <citation type="submission" date="2016-09" db="EMBL/GenBank/DDBJ databases">
        <authorList>
            <person name="Hebert L."/>
            <person name="Moumen B."/>
        </authorList>
    </citation>
    <scope>NUCLEOTIDE SEQUENCE [LARGE SCALE GENOMIC DNA]</scope>
    <source>
        <strain evidence="6">OVI</strain>
    </source>
</reference>
<evidence type="ECO:0000256" key="3">
    <source>
        <dbReference type="ARBA" id="ARBA00022737"/>
    </source>
</evidence>
<dbReference type="InterPro" id="IPR019734">
    <property type="entry name" value="TPR_rpt"/>
</dbReference>
<comment type="caution">
    <text evidence="6">The sequence shown here is derived from an EMBL/GenBank/DDBJ whole genome shotgun (WGS) entry which is preliminary data.</text>
</comment>
<sequence length="846" mass="93195">MPEINLDCKAPSRHEVENWLDRIDDITAAVQEILNEDPMEAERKREEREARRREAEARERRDKVKMRYDPRYYSRFENDEFIDTLLKETDGPTCKGKGKNCNKDEALFSRAERVSLDEALRMKEEAAKAVRASDWETAFKLYSNAIGLNVVDASLQVTLHNNRALVQLKLKRYLDAVEDASYVLREEPTNVKALLRRATALRHLRRPLDALRDAEAALQKDVSNQEAADLAQWLRRIKSEHERCAAFQHHYSGDAEQLSNATCDLIAAVKELPNVSEASSEENRENVAEKQGRKRKCMIRVLKAVCRCLKVVQCFHLGAAVLFALRDGMDSLTELILGLLSGSAEERFGVVCAAGAKDMSPEGMVLFASLRLLSLVLVGSEACADELEPSSVHEMANNLTAVLLEAVEGMDKGTARGVNIETCLSLVSGLLQALEGLATRFPNEVHTPCGPVMEKISESVLRGGRPAPQPLYFLCGLLEALLKVEVVAKAMTPTLEKIGVRVVDAALTAGPTLLKEVGLSLAVRVSCTNHTCAKAMSTSSFTCALAQMLPPPKVCASAPLSARAEEGLFALVYNLFLQAESRRDYVKQWCDTMVETGNGKMHFALCAWYVLRDRAQSGGVSTERATVCSKMTGVLSKFSPFDDSLRDAILKDEGTLWSMLDSALSILGGDAVEIYEAEAKRDGLAVDSEGSEAKPSALWEVVEHTTTLLAGFYSKKLLSSVEGLWELERVRALLRVVQLGGDRHAVAVGNAALICSFVPPAGCEHYVALRGVDVLLESLRKVRASLFSLEHEGKNGTPPWCHARAAQKNVAIALSRCCTVESQRERLRELKGFETLHAVLEQQQAS</sequence>
<accession>A0A1G4IJ80</accession>
<dbReference type="InterPro" id="IPR051982">
    <property type="entry name" value="CiliaryAsmbly_MitoImport"/>
</dbReference>
<gene>
    <name evidence="6" type="ORF">TEOVI_000416400</name>
</gene>
<dbReference type="GO" id="GO:0031072">
    <property type="term" value="F:heat shock protein binding"/>
    <property type="evidence" value="ECO:0007669"/>
    <property type="project" value="TreeGrafter"/>
</dbReference>
<name>A0A1G4IJ80_TRYEQ</name>
<evidence type="ECO:0000256" key="5">
    <source>
        <dbReference type="SAM" id="MobiDB-lite"/>
    </source>
</evidence>
<feature type="region of interest" description="Disordered" evidence="5">
    <location>
        <begin position="35"/>
        <end position="61"/>
    </location>
</feature>
<dbReference type="Proteomes" id="UP000195570">
    <property type="component" value="Unassembled WGS sequence"/>
</dbReference>
<dbReference type="InterPro" id="IPR011990">
    <property type="entry name" value="TPR-like_helical_dom_sf"/>
</dbReference>
<dbReference type="SUPFAM" id="SSF48452">
    <property type="entry name" value="TPR-like"/>
    <property type="match status" value="1"/>
</dbReference>
<evidence type="ECO:0000256" key="1">
    <source>
        <dbReference type="ARBA" id="ARBA00004496"/>
    </source>
</evidence>
<dbReference type="EMBL" id="CZPT02001890">
    <property type="protein sequence ID" value="SCU72587.1"/>
    <property type="molecule type" value="Genomic_DNA"/>
</dbReference>
<dbReference type="RefSeq" id="XP_067083063.1">
    <property type="nucleotide sequence ID" value="XM_067226962.1"/>
</dbReference>
<feature type="compositionally biased region" description="Basic and acidic residues" evidence="5">
    <location>
        <begin position="40"/>
        <end position="61"/>
    </location>
</feature>
<dbReference type="PANTHER" id="PTHR45984">
    <property type="entry name" value="RNA (RNA) POLYMERASE II ASSOCIATED PROTEIN HOMOLOG"/>
    <property type="match status" value="1"/>
</dbReference>
<dbReference type="GO" id="GO:0005829">
    <property type="term" value="C:cytosol"/>
    <property type="evidence" value="ECO:0007669"/>
    <property type="project" value="TreeGrafter"/>
</dbReference>